<dbReference type="OrthoDB" id="3233720at2"/>
<keyword evidence="1" id="KW-0472">Membrane</keyword>
<keyword evidence="3" id="KW-1185">Reference proteome</keyword>
<feature type="transmembrane region" description="Helical" evidence="1">
    <location>
        <begin position="104"/>
        <end position="121"/>
    </location>
</feature>
<dbReference type="Proteomes" id="UP000252345">
    <property type="component" value="Unassembled WGS sequence"/>
</dbReference>
<proteinExistence type="predicted"/>
<feature type="transmembrane region" description="Helical" evidence="1">
    <location>
        <begin position="56"/>
        <end position="76"/>
    </location>
</feature>
<sequence>MVYLVPLPGLFIVCALAVEDARSRRVPRLGVLAGVIIQLIALLVFCAVGDQGLWPIILALAVGLSATLVQTALAVAKPGSLGLGDVTATAVAGLSLGLLGWRTALVWWVLMGAIGLLALAIHTRRQAGRIPRGGHGTDPGIPFVTVIAAAALLADAAAWYWSL</sequence>
<keyword evidence="1" id="KW-1133">Transmembrane helix</keyword>
<dbReference type="EMBL" id="PDCH01000001">
    <property type="protein sequence ID" value="RBQ00122.1"/>
    <property type="molecule type" value="Genomic_DNA"/>
</dbReference>
<dbReference type="AlphaFoldDB" id="A0A366KHF2"/>
<dbReference type="RefSeq" id="WP_113852781.1">
    <property type="nucleotide sequence ID" value="NZ_PDCH01000001.1"/>
</dbReference>
<reference evidence="2 3" key="1">
    <citation type="submission" date="2017-10" db="EMBL/GenBank/DDBJ databases">
        <title>Bifidobacterium xylocopum sp. nov. and Bifidobacterium aemilianum sp. nov., from the carpenter bee (Xylocopa violacea) digestive tract.</title>
        <authorList>
            <person name="Alberoni D."/>
            <person name="Baffoni L."/>
            <person name="Di Gioia D."/>
            <person name="Gaggia F."/>
            <person name="Biavati B."/>
        </authorList>
    </citation>
    <scope>NUCLEOTIDE SEQUENCE [LARGE SCALE GENOMIC DNA]</scope>
    <source>
        <strain evidence="2 3">XV2</strain>
    </source>
</reference>
<evidence type="ECO:0000313" key="2">
    <source>
        <dbReference type="EMBL" id="RBQ00122.1"/>
    </source>
</evidence>
<organism evidence="2 3">
    <name type="scientific">Bifidobacterium xylocopae</name>
    <dbReference type="NCBI Taxonomy" id="2493119"/>
    <lineage>
        <taxon>Bacteria</taxon>
        <taxon>Bacillati</taxon>
        <taxon>Actinomycetota</taxon>
        <taxon>Actinomycetes</taxon>
        <taxon>Bifidobacteriales</taxon>
        <taxon>Bifidobacteriaceae</taxon>
        <taxon>Bifidobacterium</taxon>
    </lineage>
</organism>
<protein>
    <submittedName>
        <fullName evidence="2">Peptidase A24</fullName>
    </submittedName>
</protein>
<comment type="caution">
    <text evidence="2">The sequence shown here is derived from an EMBL/GenBank/DDBJ whole genome shotgun (WGS) entry which is preliminary data.</text>
</comment>
<gene>
    <name evidence="2" type="ORF">CRD59_01300</name>
</gene>
<dbReference type="Gene3D" id="1.20.120.1220">
    <property type="match status" value="1"/>
</dbReference>
<feature type="transmembrane region" description="Helical" evidence="1">
    <location>
        <begin position="27"/>
        <end position="49"/>
    </location>
</feature>
<name>A0A366KHF2_9BIFI</name>
<evidence type="ECO:0000256" key="1">
    <source>
        <dbReference type="SAM" id="Phobius"/>
    </source>
</evidence>
<evidence type="ECO:0000313" key="3">
    <source>
        <dbReference type="Proteomes" id="UP000252345"/>
    </source>
</evidence>
<accession>A0A366KHF2</accession>
<feature type="transmembrane region" description="Helical" evidence="1">
    <location>
        <begin position="141"/>
        <end position="161"/>
    </location>
</feature>
<keyword evidence="1" id="KW-0812">Transmembrane</keyword>